<organism evidence="1 2">
    <name type="scientific">Paramecium sonneborni</name>
    <dbReference type="NCBI Taxonomy" id="65129"/>
    <lineage>
        <taxon>Eukaryota</taxon>
        <taxon>Sar</taxon>
        <taxon>Alveolata</taxon>
        <taxon>Ciliophora</taxon>
        <taxon>Intramacronucleata</taxon>
        <taxon>Oligohymenophorea</taxon>
        <taxon>Peniculida</taxon>
        <taxon>Parameciidae</taxon>
        <taxon>Paramecium</taxon>
    </lineage>
</organism>
<evidence type="ECO:0000313" key="1">
    <source>
        <dbReference type="EMBL" id="CAD8081030.1"/>
    </source>
</evidence>
<accession>A0A8S1ML88</accession>
<dbReference type="EMBL" id="CAJJDN010000041">
    <property type="protein sequence ID" value="CAD8081030.1"/>
    <property type="molecule type" value="Genomic_DNA"/>
</dbReference>
<reference evidence="1" key="1">
    <citation type="submission" date="2021-01" db="EMBL/GenBank/DDBJ databases">
        <authorList>
            <consortium name="Genoscope - CEA"/>
            <person name="William W."/>
        </authorList>
    </citation>
    <scope>NUCLEOTIDE SEQUENCE</scope>
</reference>
<dbReference type="AlphaFoldDB" id="A0A8S1ML88"/>
<dbReference type="Proteomes" id="UP000692954">
    <property type="component" value="Unassembled WGS sequence"/>
</dbReference>
<evidence type="ECO:0000313" key="2">
    <source>
        <dbReference type="Proteomes" id="UP000692954"/>
    </source>
</evidence>
<name>A0A8S1ML88_9CILI</name>
<comment type="caution">
    <text evidence="1">The sequence shown here is derived from an EMBL/GenBank/DDBJ whole genome shotgun (WGS) entry which is preliminary data.</text>
</comment>
<keyword evidence="2" id="KW-1185">Reference proteome</keyword>
<protein>
    <submittedName>
        <fullName evidence="1">Uncharacterized protein</fullName>
    </submittedName>
</protein>
<sequence>MAQLVNEERKQKIIRSKQSKFQSQQRDLILQLIKEITFLNNKRFESYLVVNEIRKNVRIMNRVGIQGRGRMYNKWKFNNYNSFINFQKKVQYEDNIKYKQVMVKK</sequence>
<gene>
    <name evidence="1" type="ORF">PSON_ATCC_30995.1.T0410197</name>
</gene>
<proteinExistence type="predicted"/>